<protein>
    <submittedName>
        <fullName evidence="1">Uncharacterized protein</fullName>
    </submittedName>
</protein>
<dbReference type="Proteomes" id="UP001320706">
    <property type="component" value="Unassembled WGS sequence"/>
</dbReference>
<evidence type="ECO:0000313" key="2">
    <source>
        <dbReference type="Proteomes" id="UP001320706"/>
    </source>
</evidence>
<evidence type="ECO:0000313" key="1">
    <source>
        <dbReference type="EMBL" id="KAK8196773.1"/>
    </source>
</evidence>
<sequence>MKGGIDNIIICGAGPSGLILGLLLAKAGIRVQILDAASSVNTNPRASHYGPPAVYELQRAGVIEEVAAQGFRPDGVSWRRLDGSCITKIDTKDVPVEKKIVCLPLDQLMKILLRHIEAQPSAEVLWSHKVVGLSDGEERATVDVETPEGTKTLEATYVVGCDGATSTIRRQLFGDAFPGRTWDEQIVATNTYYDMSPYNWQDSNFIVHPEHCYMVAKIQNDGLLRITYLEKAGLSREEYLERQPEKFKTFLPGHPDPDKYKIVNFSPYKIHQRCAEKFRVGRFLLAADAAHLCNPFGGLGLTGGMVDVGNLYDCLYGIHSGQADDSILDKYDEIRRQKYRDFIDPISSDNLRRLLYISEEEIEKDEFYNLVKRAEVDEEFSKTLQLGIDIIREDFTQYYKKPTVEAAAKDIPTSLPAPTAVVSGEA</sequence>
<accession>A0ACC3S6C9</accession>
<keyword evidence="2" id="KW-1185">Reference proteome</keyword>
<organism evidence="1 2">
    <name type="scientific">Zalaria obscura</name>
    <dbReference type="NCBI Taxonomy" id="2024903"/>
    <lineage>
        <taxon>Eukaryota</taxon>
        <taxon>Fungi</taxon>
        <taxon>Dikarya</taxon>
        <taxon>Ascomycota</taxon>
        <taxon>Pezizomycotina</taxon>
        <taxon>Dothideomycetes</taxon>
        <taxon>Dothideomycetidae</taxon>
        <taxon>Dothideales</taxon>
        <taxon>Zalariaceae</taxon>
        <taxon>Zalaria</taxon>
    </lineage>
</organism>
<reference evidence="1" key="1">
    <citation type="submission" date="2024-02" db="EMBL/GenBank/DDBJ databases">
        <title>Metagenome Assembled Genome of Zalaria obscura JY119.</title>
        <authorList>
            <person name="Vighnesh L."/>
            <person name="Jagadeeshwari U."/>
            <person name="Venkata Ramana C."/>
            <person name="Sasikala C."/>
        </authorList>
    </citation>
    <scope>NUCLEOTIDE SEQUENCE</scope>
    <source>
        <strain evidence="1">JY119</strain>
    </source>
</reference>
<dbReference type="EMBL" id="JAMKPW020000041">
    <property type="protein sequence ID" value="KAK8196773.1"/>
    <property type="molecule type" value="Genomic_DNA"/>
</dbReference>
<name>A0ACC3S6C9_9PEZI</name>
<comment type="caution">
    <text evidence="1">The sequence shown here is derived from an EMBL/GenBank/DDBJ whole genome shotgun (WGS) entry which is preliminary data.</text>
</comment>
<gene>
    <name evidence="1" type="ORF">M8818_006940</name>
</gene>
<proteinExistence type="predicted"/>